<keyword evidence="3" id="KW-1185">Reference proteome</keyword>
<gene>
    <name evidence="2" type="ORF">PEVE_00005831</name>
</gene>
<sequence>AARTAFSEERPLFSQAIPARDSNAKIGIMKASVAFVLLAFLSATTAKVHVQNRKASEVIEDPDEANNFLKRQSACRMCDSKETCCDPRFCLVTGPSAGKCSKHPTEIARETEVTHERENLREVKENTQEQVENIREIFRPGWQ</sequence>
<feature type="coiled-coil region" evidence="1">
    <location>
        <begin position="110"/>
        <end position="137"/>
    </location>
</feature>
<name>A0ABN8QLH5_9CNID</name>
<dbReference type="Proteomes" id="UP001159427">
    <property type="component" value="Unassembled WGS sequence"/>
</dbReference>
<evidence type="ECO:0000313" key="2">
    <source>
        <dbReference type="EMBL" id="CAH3166828.1"/>
    </source>
</evidence>
<evidence type="ECO:0000256" key="1">
    <source>
        <dbReference type="SAM" id="Coils"/>
    </source>
</evidence>
<proteinExistence type="predicted"/>
<keyword evidence="1" id="KW-0175">Coiled coil</keyword>
<reference evidence="2 3" key="1">
    <citation type="submission" date="2022-05" db="EMBL/GenBank/DDBJ databases">
        <authorList>
            <consortium name="Genoscope - CEA"/>
            <person name="William W."/>
        </authorList>
    </citation>
    <scope>NUCLEOTIDE SEQUENCE [LARGE SCALE GENOMIC DNA]</scope>
</reference>
<dbReference type="EMBL" id="CALNXI010001374">
    <property type="protein sequence ID" value="CAH3166828.1"/>
    <property type="molecule type" value="Genomic_DNA"/>
</dbReference>
<evidence type="ECO:0000313" key="3">
    <source>
        <dbReference type="Proteomes" id="UP001159427"/>
    </source>
</evidence>
<comment type="caution">
    <text evidence="2">The sequence shown here is derived from an EMBL/GenBank/DDBJ whole genome shotgun (WGS) entry which is preliminary data.</text>
</comment>
<accession>A0ABN8QLH5</accession>
<feature type="non-terminal residue" evidence="2">
    <location>
        <position position="1"/>
    </location>
</feature>
<protein>
    <submittedName>
        <fullName evidence="2">Uncharacterized protein</fullName>
    </submittedName>
</protein>
<organism evidence="2 3">
    <name type="scientific">Porites evermanni</name>
    <dbReference type="NCBI Taxonomy" id="104178"/>
    <lineage>
        <taxon>Eukaryota</taxon>
        <taxon>Metazoa</taxon>
        <taxon>Cnidaria</taxon>
        <taxon>Anthozoa</taxon>
        <taxon>Hexacorallia</taxon>
        <taxon>Scleractinia</taxon>
        <taxon>Fungiina</taxon>
        <taxon>Poritidae</taxon>
        <taxon>Porites</taxon>
    </lineage>
</organism>